<dbReference type="Proteomes" id="UP001346869">
    <property type="component" value="Unassembled WGS sequence"/>
</dbReference>
<dbReference type="AlphaFoldDB" id="A0AAN7X1N5"/>
<gene>
    <name evidence="1" type="ORF">PBY51_023827</name>
</gene>
<protein>
    <submittedName>
        <fullName evidence="1">Uncharacterized protein</fullName>
    </submittedName>
</protein>
<evidence type="ECO:0000313" key="2">
    <source>
        <dbReference type="Proteomes" id="UP001346869"/>
    </source>
</evidence>
<dbReference type="EMBL" id="JAUZQC010000021">
    <property type="protein sequence ID" value="KAK5852354.1"/>
    <property type="molecule type" value="Genomic_DNA"/>
</dbReference>
<sequence>MGNLINSPCKMSNLSGRNIRVFITKEPCEMDAFITSESEGSEKVLPVLPGDKRFLFRENVACIRVLASRTEAVPWEAHNFISAFVEDEDDMNICGKKILHNLVMDAPVTVLVYDV</sequence>
<name>A0AAN7X1N5_ELEMC</name>
<reference evidence="1 2" key="2">
    <citation type="journal article" date="2023" name="Mol. Biol. Evol.">
        <title>Genomics of Secondarily Temperate Adaptation in the Only Non-Antarctic Icefish.</title>
        <authorList>
            <person name="Rivera-Colon A.G."/>
            <person name="Rayamajhi N."/>
            <person name="Minhas B.F."/>
            <person name="Madrigal G."/>
            <person name="Bilyk K.T."/>
            <person name="Yoon V."/>
            <person name="Hune M."/>
            <person name="Gregory S."/>
            <person name="Cheng C.H.C."/>
            <person name="Catchen J.M."/>
        </authorList>
    </citation>
    <scope>NUCLEOTIDE SEQUENCE [LARGE SCALE GENOMIC DNA]</scope>
    <source>
        <strain evidence="1">JMC-PN-2008</strain>
    </source>
</reference>
<comment type="caution">
    <text evidence="1">The sequence shown here is derived from an EMBL/GenBank/DDBJ whole genome shotgun (WGS) entry which is preliminary data.</text>
</comment>
<keyword evidence="2" id="KW-1185">Reference proteome</keyword>
<proteinExistence type="predicted"/>
<evidence type="ECO:0000313" key="1">
    <source>
        <dbReference type="EMBL" id="KAK5852354.1"/>
    </source>
</evidence>
<reference evidence="1 2" key="1">
    <citation type="journal article" date="2023" name="Genes (Basel)">
        <title>Chromosome-Level Genome Assembly and Circadian Gene Repertoire of the Patagonia Blennie Eleginops maclovinus-The Closest Ancestral Proxy of Antarctic Cryonotothenioids.</title>
        <authorList>
            <person name="Cheng C.C."/>
            <person name="Rivera-Colon A.G."/>
            <person name="Minhas B.F."/>
            <person name="Wilson L."/>
            <person name="Rayamajhi N."/>
            <person name="Vargas-Chacoff L."/>
            <person name="Catchen J.M."/>
        </authorList>
    </citation>
    <scope>NUCLEOTIDE SEQUENCE [LARGE SCALE GENOMIC DNA]</scope>
    <source>
        <strain evidence="1">JMC-PN-2008</strain>
    </source>
</reference>
<accession>A0AAN7X1N5</accession>
<organism evidence="1 2">
    <name type="scientific">Eleginops maclovinus</name>
    <name type="common">Patagonian blennie</name>
    <name type="synonym">Eleginus maclovinus</name>
    <dbReference type="NCBI Taxonomy" id="56733"/>
    <lineage>
        <taxon>Eukaryota</taxon>
        <taxon>Metazoa</taxon>
        <taxon>Chordata</taxon>
        <taxon>Craniata</taxon>
        <taxon>Vertebrata</taxon>
        <taxon>Euteleostomi</taxon>
        <taxon>Actinopterygii</taxon>
        <taxon>Neopterygii</taxon>
        <taxon>Teleostei</taxon>
        <taxon>Neoteleostei</taxon>
        <taxon>Acanthomorphata</taxon>
        <taxon>Eupercaria</taxon>
        <taxon>Perciformes</taxon>
        <taxon>Notothenioidei</taxon>
        <taxon>Eleginopidae</taxon>
        <taxon>Eleginops</taxon>
    </lineage>
</organism>